<reference evidence="11" key="1">
    <citation type="submission" date="2022-12" db="EMBL/GenBank/DDBJ databases">
        <authorList>
            <person name="Webb A."/>
        </authorList>
    </citation>
    <scope>NUCLEOTIDE SEQUENCE</scope>
    <source>
        <strain evidence="11">Hp1</strain>
    </source>
</reference>
<feature type="transmembrane region" description="Helical" evidence="10">
    <location>
        <begin position="272"/>
        <end position="297"/>
    </location>
</feature>
<name>A0AAV0UI87_HYABA</name>
<gene>
    <name evidence="11" type="ORF">HBR001_LOCUS6628</name>
</gene>
<organism evidence="11 12">
    <name type="scientific">Hyaloperonospora brassicae</name>
    <name type="common">Brassica downy mildew</name>
    <name type="synonym">Peronospora brassicae</name>
    <dbReference type="NCBI Taxonomy" id="162125"/>
    <lineage>
        <taxon>Eukaryota</taxon>
        <taxon>Sar</taxon>
        <taxon>Stramenopiles</taxon>
        <taxon>Oomycota</taxon>
        <taxon>Peronosporomycetes</taxon>
        <taxon>Peronosporales</taxon>
        <taxon>Peronosporaceae</taxon>
        <taxon>Hyaloperonospora</taxon>
    </lineage>
</organism>
<feature type="transmembrane region" description="Helical" evidence="10">
    <location>
        <begin position="139"/>
        <end position="170"/>
    </location>
</feature>
<evidence type="ECO:0000256" key="4">
    <source>
        <dbReference type="ARBA" id="ARBA00022676"/>
    </source>
</evidence>
<protein>
    <recommendedName>
        <fullName evidence="10">Mannosyltransferase</fullName>
        <ecNumber evidence="10">2.4.1.-</ecNumber>
    </recommendedName>
</protein>
<evidence type="ECO:0000256" key="10">
    <source>
        <dbReference type="RuleBase" id="RU363075"/>
    </source>
</evidence>
<keyword evidence="7 10" id="KW-0256">Endoplasmic reticulum</keyword>
<evidence type="ECO:0000256" key="1">
    <source>
        <dbReference type="ARBA" id="ARBA00004477"/>
    </source>
</evidence>
<comment type="pathway">
    <text evidence="2">Protein modification; protein glycosylation.</text>
</comment>
<dbReference type="PANTHER" id="PTHR22760:SF2">
    <property type="entry name" value="ALPHA-1,2-MANNOSYLTRANSFERASE ALG9"/>
    <property type="match status" value="1"/>
</dbReference>
<comment type="subcellular location">
    <subcellularLocation>
        <location evidence="1 10">Endoplasmic reticulum membrane</location>
        <topology evidence="1 10">Multi-pass membrane protein</topology>
    </subcellularLocation>
</comment>
<evidence type="ECO:0000256" key="9">
    <source>
        <dbReference type="ARBA" id="ARBA00023136"/>
    </source>
</evidence>
<comment type="caution">
    <text evidence="11">The sequence shown here is derived from an EMBL/GenBank/DDBJ whole genome shotgun (WGS) entry which is preliminary data.</text>
</comment>
<dbReference type="Pfam" id="PF03901">
    <property type="entry name" value="Glyco_transf_22"/>
    <property type="match status" value="1"/>
</dbReference>
<comment type="similarity">
    <text evidence="3 10">Belongs to the glycosyltransferase 22 family.</text>
</comment>
<keyword evidence="4 10" id="KW-0328">Glycosyltransferase</keyword>
<feature type="transmembrane region" description="Helical" evidence="10">
    <location>
        <begin position="104"/>
        <end position="127"/>
    </location>
</feature>
<evidence type="ECO:0000256" key="2">
    <source>
        <dbReference type="ARBA" id="ARBA00004922"/>
    </source>
</evidence>
<dbReference type="EC" id="2.4.1.-" evidence="10"/>
<feature type="transmembrane region" description="Helical" evidence="10">
    <location>
        <begin position="76"/>
        <end position="98"/>
    </location>
</feature>
<dbReference type="PANTHER" id="PTHR22760">
    <property type="entry name" value="GLYCOSYLTRANSFERASE"/>
    <property type="match status" value="1"/>
</dbReference>
<accession>A0AAV0UI87</accession>
<feature type="transmembrane region" description="Helical" evidence="10">
    <location>
        <begin position="309"/>
        <end position="325"/>
    </location>
</feature>
<keyword evidence="12" id="KW-1185">Reference proteome</keyword>
<feature type="transmembrane region" description="Helical" evidence="10">
    <location>
        <begin position="369"/>
        <end position="387"/>
    </location>
</feature>
<dbReference type="AlphaFoldDB" id="A0AAV0UI87"/>
<dbReference type="GO" id="GO:0006487">
    <property type="term" value="P:protein N-linked glycosylation"/>
    <property type="evidence" value="ECO:0007669"/>
    <property type="project" value="TreeGrafter"/>
</dbReference>
<evidence type="ECO:0000256" key="3">
    <source>
        <dbReference type="ARBA" id="ARBA00007063"/>
    </source>
</evidence>
<feature type="transmembrane region" description="Helical" evidence="10">
    <location>
        <begin position="182"/>
        <end position="206"/>
    </location>
</feature>
<evidence type="ECO:0000313" key="12">
    <source>
        <dbReference type="Proteomes" id="UP001162031"/>
    </source>
</evidence>
<evidence type="ECO:0000256" key="8">
    <source>
        <dbReference type="ARBA" id="ARBA00022989"/>
    </source>
</evidence>
<keyword evidence="6 10" id="KW-0812">Transmembrane</keyword>
<keyword evidence="9 10" id="KW-0472">Membrane</keyword>
<dbReference type="Proteomes" id="UP001162031">
    <property type="component" value="Unassembled WGS sequence"/>
</dbReference>
<dbReference type="GO" id="GO:0000026">
    <property type="term" value="F:alpha-1,2-mannosyltransferase activity"/>
    <property type="evidence" value="ECO:0007669"/>
    <property type="project" value="TreeGrafter"/>
</dbReference>
<feature type="transmembrane region" description="Helical" evidence="10">
    <location>
        <begin position="337"/>
        <end position="357"/>
    </location>
</feature>
<evidence type="ECO:0000256" key="5">
    <source>
        <dbReference type="ARBA" id="ARBA00022679"/>
    </source>
</evidence>
<dbReference type="InterPro" id="IPR005599">
    <property type="entry name" value="GPI_mannosylTrfase"/>
</dbReference>
<feature type="transmembrane region" description="Helical" evidence="10">
    <location>
        <begin position="218"/>
        <end position="239"/>
    </location>
</feature>
<dbReference type="GO" id="GO:0005789">
    <property type="term" value="C:endoplasmic reticulum membrane"/>
    <property type="evidence" value="ECO:0007669"/>
    <property type="project" value="UniProtKB-SubCell"/>
</dbReference>
<evidence type="ECO:0000256" key="6">
    <source>
        <dbReference type="ARBA" id="ARBA00022692"/>
    </source>
</evidence>
<keyword evidence="8 10" id="KW-1133">Transmembrane helix</keyword>
<dbReference type="EMBL" id="CANTFL010001287">
    <property type="protein sequence ID" value="CAI5735863.1"/>
    <property type="molecule type" value="Genomic_DNA"/>
</dbReference>
<evidence type="ECO:0000313" key="11">
    <source>
        <dbReference type="EMBL" id="CAI5735863.1"/>
    </source>
</evidence>
<sequence length="578" mass="65570">MKPRDASEQLRARELWRPSVETALALLAFPRAVSALVSPIADCDETFNYWEPLHYLLYGFGFQTWEYSPVYALRSYAYLLAHYGTAKVLSVALTLRLFPLDKLLLFYGLRASLGLLCAYAEAQFYYSTSKCFGRRTARYLLCLLLVNAGIFHASTALLPSSFTMVLIMLFTSAWMDKRYYRALGYGIVAVLCGWPYVGVLFVPFTVETLYARGWTKSILAGVAIGGAVLALELLVNHYYYRRWVLPAWNILVYNVLSNETDSTLYGTEALSYYVMNLALNFNVVAILAVPVALFVFMLPMDCEAGRMQLLAYLSPMYIWLMIMFSQAHKEERFLSPVYPLICLAAATTLSAVVCRIGRLFSHASSVGRVLSHLFVVGTLGIFSVLSVSRVVSNVLNFGAPLRVYQHLYAQVLLNPETSVLVEGTTAATFTENLCIMKEWYRFPTSFFIPTNRTKVQFVKSSFAGLLPKPFEEHENGTSIIPSAMNDRNREEASRYVSIEVCDYVVDLNLPNQKEVKLWEEPAKWELVHSEPFLDTERSKSPYRSFYIPMLTPQHVHYVDYAIYKRKQAAANRETSTSV</sequence>
<evidence type="ECO:0000256" key="7">
    <source>
        <dbReference type="ARBA" id="ARBA00022824"/>
    </source>
</evidence>
<proteinExistence type="inferred from homology"/>
<keyword evidence="5" id="KW-0808">Transferase</keyword>